<dbReference type="Proteomes" id="UP000009138">
    <property type="component" value="Unassembled WGS sequence"/>
</dbReference>
<proteinExistence type="inferred from homology"/>
<dbReference type="FunCoup" id="I1CL00">
    <property type="interactions" value="308"/>
</dbReference>
<dbReference type="GeneID" id="93620806"/>
<comment type="similarity">
    <text evidence="1">Belongs to the peptidase S10 family.</text>
</comment>
<dbReference type="RefSeq" id="XP_067524526.1">
    <property type="nucleotide sequence ID" value="XM_067668425.1"/>
</dbReference>
<dbReference type="InterPro" id="IPR001563">
    <property type="entry name" value="Peptidase_S10"/>
</dbReference>
<dbReference type="PROSITE" id="PS00560">
    <property type="entry name" value="CARBOXYPEPT_SER_HIS"/>
    <property type="match status" value="1"/>
</dbReference>
<dbReference type="GO" id="GO:0004185">
    <property type="term" value="F:serine-type carboxypeptidase activity"/>
    <property type="evidence" value="ECO:0007669"/>
    <property type="project" value="UniProtKB-EC"/>
</dbReference>
<evidence type="ECO:0000256" key="6">
    <source>
        <dbReference type="ARBA" id="ARBA00023180"/>
    </source>
</evidence>
<dbReference type="GO" id="GO:0000324">
    <property type="term" value="C:fungal-type vacuole"/>
    <property type="evidence" value="ECO:0007669"/>
    <property type="project" value="TreeGrafter"/>
</dbReference>
<keyword evidence="8" id="KW-1185">Reference proteome</keyword>
<dbReference type="SUPFAM" id="SSF53474">
    <property type="entry name" value="alpha/beta-Hydrolases"/>
    <property type="match status" value="1"/>
</dbReference>
<evidence type="ECO:0000313" key="8">
    <source>
        <dbReference type="Proteomes" id="UP000009138"/>
    </source>
</evidence>
<keyword evidence="6" id="KW-0325">Glycoprotein</keyword>
<dbReference type="VEuPathDB" id="FungiDB:RO3G_13841"/>
<dbReference type="OMA" id="IYTDKEC"/>
<dbReference type="PRINTS" id="PR00724">
    <property type="entry name" value="CRBOXYPTASEC"/>
</dbReference>
<dbReference type="eggNOG" id="KOG1282">
    <property type="taxonomic scope" value="Eukaryota"/>
</dbReference>
<sequence length="461" mass="52211">MQSVLQNYETQGYRVLSNKNVEGYTVRIKQPTSCENNTQYSGYIDKHDTDDHYFFYFTESRTDPENDPLVLWLNGGPGCSSMMGLWMELGPCLINSEGNGTIRNPYSWNTAANVVFLDQPVNVGYSYGKTKVKSTEESARDVYAFLQLFLDEYKQYASNPFHISGESYGKCLYSSGHYLPAISSEIIRQNENATENGFLEINYQSMLIGNGWTSPRTQFREYATFGCTNYTQSDQPIFDEETCENLKSKYSRCETLMNACYRFPSALTCLPANLYCESSQTGPFDNTGLNPYDIRMKCEGDSGLCYKQIDSIQFYANSPQVKSNLGVDPEVVKYESCSNSVGSRFGQTGDGGLDFSTKVAETLEAGVRVLLYVGEMDWICNWVGNLEWSLEMKWKGKEGYNNALTKPWFSDLTGHQAGDVRSFDNLTFLKVFNAGHMVPFDQPENSLDFFNKWLYSLPLAN</sequence>
<dbReference type="GO" id="GO:0006508">
    <property type="term" value="P:proteolysis"/>
    <property type="evidence" value="ECO:0007669"/>
    <property type="project" value="UniProtKB-KW"/>
</dbReference>
<dbReference type="Gene3D" id="1.10.287.410">
    <property type="match status" value="1"/>
</dbReference>
<dbReference type="InParanoid" id="I1CL00"/>
<reference evidence="7 8" key="1">
    <citation type="journal article" date="2009" name="PLoS Genet.">
        <title>Genomic analysis of the basal lineage fungus Rhizopus oryzae reveals a whole-genome duplication.</title>
        <authorList>
            <person name="Ma L.-J."/>
            <person name="Ibrahim A.S."/>
            <person name="Skory C."/>
            <person name="Grabherr M.G."/>
            <person name="Burger G."/>
            <person name="Butler M."/>
            <person name="Elias M."/>
            <person name="Idnurm A."/>
            <person name="Lang B.F."/>
            <person name="Sone T."/>
            <person name="Abe A."/>
            <person name="Calvo S.E."/>
            <person name="Corrochano L.M."/>
            <person name="Engels R."/>
            <person name="Fu J."/>
            <person name="Hansberg W."/>
            <person name="Kim J.-M."/>
            <person name="Kodira C.D."/>
            <person name="Koehrsen M.J."/>
            <person name="Liu B."/>
            <person name="Miranda-Saavedra D."/>
            <person name="O'Leary S."/>
            <person name="Ortiz-Castellanos L."/>
            <person name="Poulter R."/>
            <person name="Rodriguez-Romero J."/>
            <person name="Ruiz-Herrera J."/>
            <person name="Shen Y.-Q."/>
            <person name="Zeng Q."/>
            <person name="Galagan J."/>
            <person name="Birren B.W."/>
            <person name="Cuomo C.A."/>
            <person name="Wickes B.L."/>
        </authorList>
    </citation>
    <scope>NUCLEOTIDE SEQUENCE [LARGE SCALE GENOMIC DNA]</scope>
    <source>
        <strain evidence="8">RA 99-880 / ATCC MYA-4621 / FGSC 9543 / NRRL 43880</strain>
    </source>
</reference>
<keyword evidence="5" id="KW-0378">Hydrolase</keyword>
<evidence type="ECO:0000256" key="1">
    <source>
        <dbReference type="ARBA" id="ARBA00009431"/>
    </source>
</evidence>
<protein>
    <recommendedName>
        <fullName evidence="2">carboxypeptidase C</fullName>
        <ecNumber evidence="2">3.4.16.5</ecNumber>
    </recommendedName>
</protein>
<accession>I1CL00</accession>
<dbReference type="EMBL" id="CH476743">
    <property type="protein sequence ID" value="EIE89130.1"/>
    <property type="molecule type" value="Genomic_DNA"/>
</dbReference>
<dbReference type="MEROPS" id="S10.001"/>
<dbReference type="InterPro" id="IPR033124">
    <property type="entry name" value="Ser_caboxypep_his_AS"/>
</dbReference>
<dbReference type="PANTHER" id="PTHR11802:SF113">
    <property type="entry name" value="SERINE CARBOXYPEPTIDASE CTSA-4.1"/>
    <property type="match status" value="1"/>
</dbReference>
<gene>
    <name evidence="7" type="ORF">RO3G_13841</name>
</gene>
<dbReference type="Gene3D" id="3.40.50.1820">
    <property type="entry name" value="alpha/beta hydrolase"/>
    <property type="match status" value="1"/>
</dbReference>
<evidence type="ECO:0000256" key="5">
    <source>
        <dbReference type="ARBA" id="ARBA00022801"/>
    </source>
</evidence>
<evidence type="ECO:0000256" key="2">
    <source>
        <dbReference type="ARBA" id="ARBA00012446"/>
    </source>
</evidence>
<evidence type="ECO:0000313" key="7">
    <source>
        <dbReference type="EMBL" id="EIE89130.1"/>
    </source>
</evidence>
<dbReference type="AlphaFoldDB" id="I1CL00"/>
<dbReference type="OrthoDB" id="443318at2759"/>
<dbReference type="EC" id="3.4.16.5" evidence="2"/>
<dbReference type="PANTHER" id="PTHR11802">
    <property type="entry name" value="SERINE PROTEASE FAMILY S10 SERINE CARBOXYPEPTIDASE"/>
    <property type="match status" value="1"/>
</dbReference>
<organism evidence="7 8">
    <name type="scientific">Rhizopus delemar (strain RA 99-880 / ATCC MYA-4621 / FGSC 9543 / NRRL 43880)</name>
    <name type="common">Mucormycosis agent</name>
    <name type="synonym">Rhizopus arrhizus var. delemar</name>
    <dbReference type="NCBI Taxonomy" id="246409"/>
    <lineage>
        <taxon>Eukaryota</taxon>
        <taxon>Fungi</taxon>
        <taxon>Fungi incertae sedis</taxon>
        <taxon>Mucoromycota</taxon>
        <taxon>Mucoromycotina</taxon>
        <taxon>Mucoromycetes</taxon>
        <taxon>Mucorales</taxon>
        <taxon>Mucorineae</taxon>
        <taxon>Rhizopodaceae</taxon>
        <taxon>Rhizopus</taxon>
    </lineage>
</organism>
<dbReference type="Pfam" id="PF00450">
    <property type="entry name" value="Peptidase_S10"/>
    <property type="match status" value="1"/>
</dbReference>
<dbReference type="InterPro" id="IPR029058">
    <property type="entry name" value="AB_hydrolase_fold"/>
</dbReference>
<evidence type="ECO:0000256" key="4">
    <source>
        <dbReference type="ARBA" id="ARBA00022670"/>
    </source>
</evidence>
<keyword evidence="3" id="KW-0121">Carboxypeptidase</keyword>
<dbReference type="STRING" id="246409.I1CL00"/>
<keyword evidence="4" id="KW-0645">Protease</keyword>
<name>I1CL00_RHIO9</name>
<evidence type="ECO:0000256" key="3">
    <source>
        <dbReference type="ARBA" id="ARBA00022645"/>
    </source>
</evidence>